<sequence length="701" mass="74907">FSAILSSAATAGIETMGGIDVPQGSASRLRNALNTALEEGSEEVLQDLAQSIVEKGTYNPDKAWAGENGVFDLGRALQNFGAGAILGGGFGAARTPVRPQIQGAQAAIRPNIQQASVDASAAPVRAGKATTIQSPYTGKMPQNAGTEAQTRPLQIGKADVEGAQQAIFASQQGGTFARTMKSVLQNIFQQNGGTRTVTVQGVTFDGQPYDVALGNKVAAKVASDPNMTAEKLAAFNDIDNIVSTAEYVGSGNYNKNKTKAESVKRYDYFEKTLVIDGKPYVATFDVEVYTDRNNFRTYRVIDEMSLTPSTEAAGPQPTSPDGASSFTNNSISQTNGNSNTPAAQNDPIRPIIQPAQGVSPDSSVGAAAANFDPYTRMANEYGTIAQGEAPRAREVDVPQSTDGSDRVRRFARTAMEAQATPEQMIPEFEKNVANGLFSYNPRSDKSSLDAAARTIAQKGYDGALAQWEDVTSGRRTAGKDDIVLAQVLYSEAAAAGDTRLAMQLAAEIAAEGTRAGQSVQALRLLKRTTSEGKLYYIQKAVNNIQEGLNQKRGGKAPQITIDEALAQGLLDAKTDADANAAMDAIYNDVAAQIPATLGDRLNAWRYFAMLGNPRTHIRNVVGNIVYQIPTRASNKVSATLQKAFVKDPNQRTRSLTRNSAAKEFAKADYAEMKGVISGDAYTSEMSEVQRRQRYSPSPCRR</sequence>
<comment type="caution">
    <text evidence="3">The sequence shown here is derived from an EMBL/GenBank/DDBJ whole genome shotgun (WGS) entry which is preliminary data.</text>
</comment>
<evidence type="ECO:0000256" key="1">
    <source>
        <dbReference type="SAM" id="MobiDB-lite"/>
    </source>
</evidence>
<proteinExistence type="predicted"/>
<dbReference type="Pfam" id="PF18798">
    <property type="entry name" value="LPD3"/>
    <property type="match status" value="1"/>
</dbReference>
<feature type="region of interest" description="Disordered" evidence="1">
    <location>
        <begin position="385"/>
        <end position="404"/>
    </location>
</feature>
<feature type="compositionally biased region" description="Polar residues" evidence="1">
    <location>
        <begin position="319"/>
        <end position="343"/>
    </location>
</feature>
<gene>
    <name evidence="3" type="ORF">H8S45_15610</name>
</gene>
<evidence type="ECO:0000313" key="3">
    <source>
        <dbReference type="EMBL" id="MBC5726866.1"/>
    </source>
</evidence>
<dbReference type="InterPro" id="IPR040824">
    <property type="entry name" value="LPD3"/>
</dbReference>
<organism evidence="3 4">
    <name type="scientific">Agathobaculum faecis</name>
    <dbReference type="NCBI Taxonomy" id="2763013"/>
    <lineage>
        <taxon>Bacteria</taxon>
        <taxon>Bacillati</taxon>
        <taxon>Bacillota</taxon>
        <taxon>Clostridia</taxon>
        <taxon>Eubacteriales</taxon>
        <taxon>Butyricicoccaceae</taxon>
        <taxon>Agathobaculum</taxon>
    </lineage>
</organism>
<dbReference type="AlphaFoldDB" id="A0A923LWW2"/>
<feature type="region of interest" description="Disordered" evidence="1">
    <location>
        <begin position="306"/>
        <end position="364"/>
    </location>
</feature>
<feature type="non-terminal residue" evidence="3">
    <location>
        <position position="1"/>
    </location>
</feature>
<reference evidence="3" key="1">
    <citation type="submission" date="2020-08" db="EMBL/GenBank/DDBJ databases">
        <title>Genome public.</title>
        <authorList>
            <person name="Liu C."/>
            <person name="Sun Q."/>
        </authorList>
    </citation>
    <scope>NUCLEOTIDE SEQUENCE</scope>
    <source>
        <strain evidence="3">NSJ-28</strain>
    </source>
</reference>
<evidence type="ECO:0000259" key="2">
    <source>
        <dbReference type="Pfam" id="PF18798"/>
    </source>
</evidence>
<accession>A0A923LWW2</accession>
<name>A0A923LWW2_9FIRM</name>
<dbReference type="EMBL" id="JACOPL010000045">
    <property type="protein sequence ID" value="MBC5726866.1"/>
    <property type="molecule type" value="Genomic_DNA"/>
</dbReference>
<evidence type="ECO:0000313" key="4">
    <source>
        <dbReference type="Proteomes" id="UP000606499"/>
    </source>
</evidence>
<protein>
    <recommendedName>
        <fullName evidence="2">Large polyvalent protein-associated domain-containing protein</fullName>
    </recommendedName>
</protein>
<feature type="domain" description="Large polyvalent protein-associated" evidence="2">
    <location>
        <begin position="209"/>
        <end position="292"/>
    </location>
</feature>
<keyword evidence="4" id="KW-1185">Reference proteome</keyword>
<feature type="region of interest" description="Disordered" evidence="1">
    <location>
        <begin position="681"/>
        <end position="701"/>
    </location>
</feature>
<dbReference type="Proteomes" id="UP000606499">
    <property type="component" value="Unassembled WGS sequence"/>
</dbReference>
<dbReference type="RefSeq" id="WP_186950560.1">
    <property type="nucleotide sequence ID" value="NZ_JACOPL010000045.1"/>
</dbReference>